<feature type="transmembrane region" description="Helical" evidence="1">
    <location>
        <begin position="222"/>
        <end position="240"/>
    </location>
</feature>
<dbReference type="PaxDb" id="55529-EKX35652"/>
<evidence type="ECO:0000313" key="4">
    <source>
        <dbReference type="Proteomes" id="UP000011087"/>
    </source>
</evidence>
<dbReference type="Proteomes" id="UP000011087">
    <property type="component" value="Unassembled WGS sequence"/>
</dbReference>
<gene>
    <name evidence="2" type="ORF">GUITHDRAFT_118139</name>
</gene>
<organism evidence="2">
    <name type="scientific">Guillardia theta (strain CCMP2712)</name>
    <name type="common">Cryptophyte</name>
    <dbReference type="NCBI Taxonomy" id="905079"/>
    <lineage>
        <taxon>Eukaryota</taxon>
        <taxon>Cryptophyceae</taxon>
        <taxon>Pyrenomonadales</taxon>
        <taxon>Geminigeraceae</taxon>
        <taxon>Guillardia</taxon>
    </lineage>
</organism>
<keyword evidence="1" id="KW-1133">Transmembrane helix</keyword>
<keyword evidence="1" id="KW-0472">Membrane</keyword>
<dbReference type="RefSeq" id="XP_005822632.1">
    <property type="nucleotide sequence ID" value="XM_005822575.1"/>
</dbReference>
<sequence length="388" mass="44961">MEHLLTDVADVAVSVHLFVCNMCTGNYLVYANFDNLMLGVLSIFLWRCTILTFHWMIIPKEPTNELYVPLMLPLEAISLFRIMIIRKYLLTASVSIELIPLLILMGLELVSTYFTTNGICQCHWEKLNLSLVVVPTFFMKFFNMMYYLNIIGIFHVMYALLSFMSTMYLLMEADTLNLYKHTARMAQLKRDIVLHVETDRGMARKILDEIDSVSMSLAKSDTTIRVFMVLYILSSLFSVLPKFHFSYTDVDNSTCMPIYVKDSKVNTKILHKRLRNAFRPLFKLAIAFNAIGYAICAVIIAVFYVVTQNYVITISSIWVLWVLSSLQTMHIGGFYHFVNQLNKRNPDKNRYFDMITANSMNNGCFIIYCLAMLVMFPTSYRTIAYLCW</sequence>
<feature type="transmembrane region" description="Helical" evidence="1">
    <location>
        <begin position="359"/>
        <end position="380"/>
    </location>
</feature>
<protein>
    <submittedName>
        <fullName evidence="2 3">Uncharacterized protein</fullName>
    </submittedName>
</protein>
<name>L1IHR6_GUITC</name>
<keyword evidence="1" id="KW-0812">Transmembrane</keyword>
<evidence type="ECO:0000256" key="1">
    <source>
        <dbReference type="SAM" id="Phobius"/>
    </source>
</evidence>
<reference evidence="3" key="3">
    <citation type="submission" date="2015-06" db="UniProtKB">
        <authorList>
            <consortium name="EnsemblProtists"/>
        </authorList>
    </citation>
    <scope>IDENTIFICATION</scope>
</reference>
<reference evidence="2 4" key="1">
    <citation type="journal article" date="2012" name="Nature">
        <title>Algal genomes reveal evolutionary mosaicism and the fate of nucleomorphs.</title>
        <authorList>
            <consortium name="DOE Joint Genome Institute"/>
            <person name="Curtis B.A."/>
            <person name="Tanifuji G."/>
            <person name="Burki F."/>
            <person name="Gruber A."/>
            <person name="Irimia M."/>
            <person name="Maruyama S."/>
            <person name="Arias M.C."/>
            <person name="Ball S.G."/>
            <person name="Gile G.H."/>
            <person name="Hirakawa Y."/>
            <person name="Hopkins J.F."/>
            <person name="Kuo A."/>
            <person name="Rensing S.A."/>
            <person name="Schmutz J."/>
            <person name="Symeonidi A."/>
            <person name="Elias M."/>
            <person name="Eveleigh R.J."/>
            <person name="Herman E.K."/>
            <person name="Klute M.J."/>
            <person name="Nakayama T."/>
            <person name="Obornik M."/>
            <person name="Reyes-Prieto A."/>
            <person name="Armbrust E.V."/>
            <person name="Aves S.J."/>
            <person name="Beiko R.G."/>
            <person name="Coutinho P."/>
            <person name="Dacks J.B."/>
            <person name="Durnford D.G."/>
            <person name="Fast N.M."/>
            <person name="Green B.R."/>
            <person name="Grisdale C.J."/>
            <person name="Hempel F."/>
            <person name="Henrissat B."/>
            <person name="Hoppner M.P."/>
            <person name="Ishida K."/>
            <person name="Kim E."/>
            <person name="Koreny L."/>
            <person name="Kroth P.G."/>
            <person name="Liu Y."/>
            <person name="Malik S.B."/>
            <person name="Maier U.G."/>
            <person name="McRose D."/>
            <person name="Mock T."/>
            <person name="Neilson J.A."/>
            <person name="Onodera N.T."/>
            <person name="Poole A.M."/>
            <person name="Pritham E.J."/>
            <person name="Richards T.A."/>
            <person name="Rocap G."/>
            <person name="Roy S.W."/>
            <person name="Sarai C."/>
            <person name="Schaack S."/>
            <person name="Shirato S."/>
            <person name="Slamovits C.H."/>
            <person name="Spencer D.F."/>
            <person name="Suzuki S."/>
            <person name="Worden A.Z."/>
            <person name="Zauner S."/>
            <person name="Barry K."/>
            <person name="Bell C."/>
            <person name="Bharti A.K."/>
            <person name="Crow J.A."/>
            <person name="Grimwood J."/>
            <person name="Kramer R."/>
            <person name="Lindquist E."/>
            <person name="Lucas S."/>
            <person name="Salamov A."/>
            <person name="McFadden G.I."/>
            <person name="Lane C.E."/>
            <person name="Keeling P.J."/>
            <person name="Gray M.W."/>
            <person name="Grigoriev I.V."/>
            <person name="Archibald J.M."/>
        </authorList>
    </citation>
    <scope>NUCLEOTIDE SEQUENCE</scope>
    <source>
        <strain evidence="2 4">CCMP2712</strain>
    </source>
</reference>
<dbReference type="KEGG" id="gtt:GUITHDRAFT_118139"/>
<feature type="transmembrane region" description="Helical" evidence="1">
    <location>
        <begin position="88"/>
        <end position="107"/>
    </location>
</feature>
<feature type="transmembrane region" description="Helical" evidence="1">
    <location>
        <begin position="150"/>
        <end position="171"/>
    </location>
</feature>
<dbReference type="AlphaFoldDB" id="L1IHR6"/>
<proteinExistence type="predicted"/>
<keyword evidence="4" id="KW-1185">Reference proteome</keyword>
<dbReference type="HOGENOM" id="CLU_050457_0_0_1"/>
<feature type="transmembrane region" description="Helical" evidence="1">
    <location>
        <begin position="281"/>
        <end position="306"/>
    </location>
</feature>
<feature type="transmembrane region" description="Helical" evidence="1">
    <location>
        <begin position="36"/>
        <end position="57"/>
    </location>
</feature>
<dbReference type="GeneID" id="17292405"/>
<dbReference type="EMBL" id="JH993086">
    <property type="protein sequence ID" value="EKX35652.1"/>
    <property type="molecule type" value="Genomic_DNA"/>
</dbReference>
<dbReference type="EnsemblProtists" id="EKX35652">
    <property type="protein sequence ID" value="EKX35652"/>
    <property type="gene ID" value="GUITHDRAFT_118139"/>
</dbReference>
<evidence type="ECO:0000313" key="2">
    <source>
        <dbReference type="EMBL" id="EKX35652.1"/>
    </source>
</evidence>
<evidence type="ECO:0000313" key="3">
    <source>
        <dbReference type="EnsemblProtists" id="EKX35652"/>
    </source>
</evidence>
<accession>L1IHR6</accession>
<feature type="transmembrane region" description="Helical" evidence="1">
    <location>
        <begin position="318"/>
        <end position="338"/>
    </location>
</feature>
<reference evidence="4" key="2">
    <citation type="submission" date="2012-11" db="EMBL/GenBank/DDBJ databases">
        <authorList>
            <person name="Kuo A."/>
            <person name="Curtis B.A."/>
            <person name="Tanifuji G."/>
            <person name="Burki F."/>
            <person name="Gruber A."/>
            <person name="Irimia M."/>
            <person name="Maruyama S."/>
            <person name="Arias M.C."/>
            <person name="Ball S.G."/>
            <person name="Gile G.H."/>
            <person name="Hirakawa Y."/>
            <person name="Hopkins J.F."/>
            <person name="Rensing S.A."/>
            <person name="Schmutz J."/>
            <person name="Symeonidi A."/>
            <person name="Elias M."/>
            <person name="Eveleigh R.J."/>
            <person name="Herman E.K."/>
            <person name="Klute M.J."/>
            <person name="Nakayama T."/>
            <person name="Obornik M."/>
            <person name="Reyes-Prieto A."/>
            <person name="Armbrust E.V."/>
            <person name="Aves S.J."/>
            <person name="Beiko R.G."/>
            <person name="Coutinho P."/>
            <person name="Dacks J.B."/>
            <person name="Durnford D.G."/>
            <person name="Fast N.M."/>
            <person name="Green B.R."/>
            <person name="Grisdale C."/>
            <person name="Hempe F."/>
            <person name="Henrissat B."/>
            <person name="Hoppner M.P."/>
            <person name="Ishida K.-I."/>
            <person name="Kim E."/>
            <person name="Koreny L."/>
            <person name="Kroth P.G."/>
            <person name="Liu Y."/>
            <person name="Malik S.-B."/>
            <person name="Maier U.G."/>
            <person name="McRose D."/>
            <person name="Mock T."/>
            <person name="Neilson J.A."/>
            <person name="Onodera N.T."/>
            <person name="Poole A.M."/>
            <person name="Pritham E.J."/>
            <person name="Richards T.A."/>
            <person name="Rocap G."/>
            <person name="Roy S.W."/>
            <person name="Sarai C."/>
            <person name="Schaack S."/>
            <person name="Shirato S."/>
            <person name="Slamovits C.H."/>
            <person name="Spencer D.F."/>
            <person name="Suzuki S."/>
            <person name="Worden A.Z."/>
            <person name="Zauner S."/>
            <person name="Barry K."/>
            <person name="Bell C."/>
            <person name="Bharti A.K."/>
            <person name="Crow J.A."/>
            <person name="Grimwood J."/>
            <person name="Kramer R."/>
            <person name="Lindquist E."/>
            <person name="Lucas S."/>
            <person name="Salamov A."/>
            <person name="McFadden G.I."/>
            <person name="Lane C.E."/>
            <person name="Keeling P.J."/>
            <person name="Gray M.W."/>
            <person name="Grigoriev I.V."/>
            <person name="Archibald J.M."/>
        </authorList>
    </citation>
    <scope>NUCLEOTIDE SEQUENCE</scope>
    <source>
        <strain evidence="4">CCMP2712</strain>
    </source>
</reference>